<reference evidence="1 2" key="1">
    <citation type="submission" date="2018-01" db="EMBL/GenBank/DDBJ databases">
        <title>Genomic Encyclopedia of Type Strains, Phase III (KMG-III): the genomes of soil and plant-associated and newly described type strains.</title>
        <authorList>
            <person name="Whitman W."/>
        </authorList>
    </citation>
    <scope>NUCLEOTIDE SEQUENCE [LARGE SCALE GENOMIC DNA]</scope>
    <source>
        <strain evidence="1 2">HKI456</strain>
    </source>
</reference>
<evidence type="ECO:0000313" key="2">
    <source>
        <dbReference type="Proteomes" id="UP000243096"/>
    </source>
</evidence>
<dbReference type="Proteomes" id="UP000243096">
    <property type="component" value="Unassembled WGS sequence"/>
</dbReference>
<dbReference type="EMBL" id="PRDW01000003">
    <property type="protein sequence ID" value="PPB84536.1"/>
    <property type="molecule type" value="Genomic_DNA"/>
</dbReference>
<protein>
    <submittedName>
        <fullName evidence="1">Uncharacterized protein</fullName>
    </submittedName>
</protein>
<comment type="caution">
    <text evidence="1">The sequence shown here is derived from an EMBL/GenBank/DDBJ whole genome shotgun (WGS) entry which is preliminary data.</text>
</comment>
<evidence type="ECO:0000313" key="1">
    <source>
        <dbReference type="EMBL" id="PPB84536.1"/>
    </source>
</evidence>
<dbReference type="AlphaFoldDB" id="A0A2P5KCU8"/>
<accession>A0A2P5KCU8</accession>
<organism evidence="1 2">
    <name type="scientific">Mycetohabitans endofungorum</name>
    <dbReference type="NCBI Taxonomy" id="417203"/>
    <lineage>
        <taxon>Bacteria</taxon>
        <taxon>Pseudomonadati</taxon>
        <taxon>Pseudomonadota</taxon>
        <taxon>Betaproteobacteria</taxon>
        <taxon>Burkholderiales</taxon>
        <taxon>Burkholderiaceae</taxon>
        <taxon>Mycetohabitans</taxon>
    </lineage>
</organism>
<sequence length="108" mass="12115">MQLMPSVAQSWEDYDKSLPFKRVLVDKVLTSLKDVKQVQLARLAVTCEYTNPDEPPTAHVSGLLDEKTHKVLSWVINKNQDEWRKIGVQVPVGVKKVTEVKASVDDAG</sequence>
<name>A0A2P5KCU8_9BURK</name>
<proteinExistence type="predicted"/>
<gene>
    <name evidence="1" type="ORF">B0O95_103228</name>
</gene>
<keyword evidence="2" id="KW-1185">Reference proteome</keyword>